<reference evidence="11 12" key="2">
    <citation type="journal article" date="2014" name="Proc. Natl. Acad. Sci. U.S.A.">
        <title>Trajectory and genomic determinants of fungal-pathogen speciation and host adaptation.</title>
        <authorList>
            <person name="Hu X."/>
            <person name="Xiao G."/>
            <person name="Zheng P."/>
            <person name="Shang Y."/>
            <person name="Su Y."/>
            <person name="Zhang X."/>
            <person name="Liu X."/>
            <person name="Zhan S."/>
            <person name="St Leger R.J."/>
            <person name="Wang C."/>
        </authorList>
    </citation>
    <scope>GENOME REANNOTATION</scope>
    <source>
        <strain evidence="12">ARSEF 23 / ATCC MYA-3075</strain>
    </source>
</reference>
<feature type="binding site" evidence="9">
    <location>
        <position position="92"/>
    </location>
    <ligand>
        <name>ATP</name>
        <dbReference type="ChEBI" id="CHEBI:30616"/>
    </ligand>
</feature>
<keyword evidence="3" id="KW-0808">Transferase</keyword>
<dbReference type="KEGG" id="maj:MAA_00309"/>
<evidence type="ECO:0000256" key="9">
    <source>
        <dbReference type="PROSITE-ProRule" id="PRU10141"/>
    </source>
</evidence>
<dbReference type="GO" id="GO:0000245">
    <property type="term" value="P:spliceosomal complex assembly"/>
    <property type="evidence" value="ECO:0007669"/>
    <property type="project" value="TreeGrafter"/>
</dbReference>
<evidence type="ECO:0000313" key="11">
    <source>
        <dbReference type="EMBL" id="EFZ03235.2"/>
    </source>
</evidence>
<dbReference type="SUPFAM" id="SSF56112">
    <property type="entry name" value="Protein kinase-like (PK-like)"/>
    <property type="match status" value="1"/>
</dbReference>
<sequence>MAPLLKWARCLLRRSPLRPLQFPATGFEVVPETELLEEENYKEFKAGNYCPVNIGDVYASNTYQVLGKLGFGSTSTVWLARNLHNRGYFALKVFKRNHYDTCKNEFQMYDSIEKANPSHPGHGHVRTAVGMFTMERQGQCYPCLVQPPMWDSWKDLLYRNPSDRFSVALLKGGLRHLLLALDYLHTECKLVHTDIKADNILHAIADKRILESFVKDEMESPSPRKFVNNTPIYMSRRSPEVMLKAAWSYPIDVWNVGAMIWDVFEGGHLFHGLDPSPEKGYYTTRAHLAEIIGLLGPPPLDLLQRGTRSGEFFSEDGQWIADCPIPQGNSLEKAELVLAGRNKEMFLNFIKGMLTWRPEDRKTPKQLLDDPWLQSWEISD</sequence>
<dbReference type="InterPro" id="IPR051334">
    <property type="entry name" value="SRPK"/>
</dbReference>
<keyword evidence="12" id="KW-1185">Reference proteome</keyword>
<evidence type="ECO:0000256" key="1">
    <source>
        <dbReference type="ARBA" id="ARBA00012513"/>
    </source>
</evidence>
<dbReference type="Gene3D" id="3.30.200.20">
    <property type="entry name" value="Phosphorylase Kinase, domain 1"/>
    <property type="match status" value="1"/>
</dbReference>
<dbReference type="Pfam" id="PF00069">
    <property type="entry name" value="Pkinase"/>
    <property type="match status" value="1"/>
</dbReference>
<dbReference type="InterPro" id="IPR000719">
    <property type="entry name" value="Prot_kinase_dom"/>
</dbReference>
<name>E9EMC7_METRA</name>
<dbReference type="EC" id="2.7.11.1" evidence="1"/>
<evidence type="ECO:0000256" key="3">
    <source>
        <dbReference type="ARBA" id="ARBA00022679"/>
    </source>
</evidence>
<protein>
    <recommendedName>
        <fullName evidence="1">non-specific serine/threonine protein kinase</fullName>
        <ecNumber evidence="1">2.7.11.1</ecNumber>
    </recommendedName>
</protein>
<evidence type="ECO:0000256" key="5">
    <source>
        <dbReference type="ARBA" id="ARBA00022777"/>
    </source>
</evidence>
<evidence type="ECO:0000256" key="7">
    <source>
        <dbReference type="ARBA" id="ARBA00047899"/>
    </source>
</evidence>
<dbReference type="AlphaFoldDB" id="E9EMC7"/>
<evidence type="ECO:0000256" key="2">
    <source>
        <dbReference type="ARBA" id="ARBA00022527"/>
    </source>
</evidence>
<gene>
    <name evidence="11" type="ORF">MAA_00309</name>
</gene>
<dbReference type="GeneID" id="19254595"/>
<keyword evidence="2" id="KW-0723">Serine/threonine-protein kinase</keyword>
<dbReference type="GO" id="GO:0004674">
    <property type="term" value="F:protein serine/threonine kinase activity"/>
    <property type="evidence" value="ECO:0007669"/>
    <property type="project" value="UniProtKB-KW"/>
</dbReference>
<dbReference type="SMART" id="SM00220">
    <property type="entry name" value="S_TKc"/>
    <property type="match status" value="1"/>
</dbReference>
<dbReference type="InterPro" id="IPR011009">
    <property type="entry name" value="Kinase-like_dom_sf"/>
</dbReference>
<dbReference type="GO" id="GO:0005524">
    <property type="term" value="F:ATP binding"/>
    <property type="evidence" value="ECO:0007669"/>
    <property type="project" value="UniProtKB-UniRule"/>
</dbReference>
<dbReference type="GO" id="GO:0005634">
    <property type="term" value="C:nucleus"/>
    <property type="evidence" value="ECO:0007669"/>
    <property type="project" value="TreeGrafter"/>
</dbReference>
<dbReference type="GO" id="GO:0005737">
    <property type="term" value="C:cytoplasm"/>
    <property type="evidence" value="ECO:0007669"/>
    <property type="project" value="TreeGrafter"/>
</dbReference>
<dbReference type="PANTHER" id="PTHR47634:SF9">
    <property type="entry name" value="PROTEIN KINASE DOMAIN-CONTAINING PROTEIN-RELATED"/>
    <property type="match status" value="1"/>
</dbReference>
<feature type="domain" description="Protein kinase" evidence="10">
    <location>
        <begin position="63"/>
        <end position="373"/>
    </location>
</feature>
<comment type="catalytic activity">
    <reaction evidence="7">
        <text>L-threonyl-[protein] + ATP = O-phospho-L-threonyl-[protein] + ADP + H(+)</text>
        <dbReference type="Rhea" id="RHEA:46608"/>
        <dbReference type="Rhea" id="RHEA-COMP:11060"/>
        <dbReference type="Rhea" id="RHEA-COMP:11605"/>
        <dbReference type="ChEBI" id="CHEBI:15378"/>
        <dbReference type="ChEBI" id="CHEBI:30013"/>
        <dbReference type="ChEBI" id="CHEBI:30616"/>
        <dbReference type="ChEBI" id="CHEBI:61977"/>
        <dbReference type="ChEBI" id="CHEBI:456216"/>
        <dbReference type="EC" id="2.7.11.1"/>
    </reaction>
</comment>
<organism evidence="11 12">
    <name type="scientific">Metarhizium robertsii (strain ARSEF 23 / ATCC MYA-3075)</name>
    <name type="common">Metarhizium anisopliae (strain ARSEF 23)</name>
    <dbReference type="NCBI Taxonomy" id="655844"/>
    <lineage>
        <taxon>Eukaryota</taxon>
        <taxon>Fungi</taxon>
        <taxon>Dikarya</taxon>
        <taxon>Ascomycota</taxon>
        <taxon>Pezizomycotina</taxon>
        <taxon>Sordariomycetes</taxon>
        <taxon>Hypocreomycetidae</taxon>
        <taxon>Hypocreales</taxon>
        <taxon>Clavicipitaceae</taxon>
        <taxon>Metarhizium</taxon>
    </lineage>
</organism>
<evidence type="ECO:0000256" key="4">
    <source>
        <dbReference type="ARBA" id="ARBA00022741"/>
    </source>
</evidence>
<dbReference type="EMBL" id="ADNJ02000003">
    <property type="protein sequence ID" value="EFZ03235.2"/>
    <property type="molecule type" value="Genomic_DNA"/>
</dbReference>
<proteinExistence type="predicted"/>
<dbReference type="RefSeq" id="XP_007816498.2">
    <property type="nucleotide sequence ID" value="XM_007818307.2"/>
</dbReference>
<evidence type="ECO:0000256" key="8">
    <source>
        <dbReference type="ARBA" id="ARBA00048679"/>
    </source>
</evidence>
<evidence type="ECO:0000313" key="12">
    <source>
        <dbReference type="Proteomes" id="UP000002498"/>
    </source>
</evidence>
<evidence type="ECO:0000259" key="10">
    <source>
        <dbReference type="PROSITE" id="PS50011"/>
    </source>
</evidence>
<keyword evidence="6 9" id="KW-0067">ATP-binding</keyword>
<keyword evidence="5 11" id="KW-0418">Kinase</keyword>
<comment type="caution">
    <text evidence="11">The sequence shown here is derived from an EMBL/GenBank/DDBJ whole genome shotgun (WGS) entry which is preliminary data.</text>
</comment>
<dbReference type="PANTHER" id="PTHR47634">
    <property type="entry name" value="PROTEIN KINASE DOMAIN-CONTAINING PROTEIN-RELATED"/>
    <property type="match status" value="1"/>
</dbReference>
<dbReference type="PROSITE" id="PS00107">
    <property type="entry name" value="PROTEIN_KINASE_ATP"/>
    <property type="match status" value="1"/>
</dbReference>
<reference evidence="11 12" key="1">
    <citation type="journal article" date="2011" name="PLoS Genet.">
        <title>Genome sequencing and comparative transcriptomics of the model entomopathogenic fungi Metarhizium anisopliae and M. acridum.</title>
        <authorList>
            <person name="Gao Q."/>
            <person name="Jin K."/>
            <person name="Ying S.H."/>
            <person name="Zhang Y."/>
            <person name="Xiao G."/>
            <person name="Shang Y."/>
            <person name="Duan Z."/>
            <person name="Hu X."/>
            <person name="Xie X.Q."/>
            <person name="Zhou G."/>
            <person name="Peng G."/>
            <person name="Luo Z."/>
            <person name="Huang W."/>
            <person name="Wang B."/>
            <person name="Fang W."/>
            <person name="Wang S."/>
            <person name="Zhong Y."/>
            <person name="Ma L.J."/>
            <person name="St Leger R.J."/>
            <person name="Zhao G.P."/>
            <person name="Pei Y."/>
            <person name="Feng M.G."/>
            <person name="Xia Y."/>
            <person name="Wang C."/>
        </authorList>
    </citation>
    <scope>NUCLEOTIDE SEQUENCE [LARGE SCALE GENOMIC DNA]</scope>
    <source>
        <strain evidence="12">ARSEF 23 / ATCC MYA-3075</strain>
    </source>
</reference>
<dbReference type="GO" id="GO:0050684">
    <property type="term" value="P:regulation of mRNA processing"/>
    <property type="evidence" value="ECO:0007669"/>
    <property type="project" value="TreeGrafter"/>
</dbReference>
<accession>E9EMC7</accession>
<dbReference type="HOGENOM" id="CLU_000288_81_1_1"/>
<dbReference type="PROSITE" id="PS50011">
    <property type="entry name" value="PROTEIN_KINASE_DOM"/>
    <property type="match status" value="1"/>
</dbReference>
<evidence type="ECO:0000256" key="6">
    <source>
        <dbReference type="ARBA" id="ARBA00022840"/>
    </source>
</evidence>
<comment type="catalytic activity">
    <reaction evidence="8">
        <text>L-seryl-[protein] + ATP = O-phospho-L-seryl-[protein] + ADP + H(+)</text>
        <dbReference type="Rhea" id="RHEA:17989"/>
        <dbReference type="Rhea" id="RHEA-COMP:9863"/>
        <dbReference type="Rhea" id="RHEA-COMP:11604"/>
        <dbReference type="ChEBI" id="CHEBI:15378"/>
        <dbReference type="ChEBI" id="CHEBI:29999"/>
        <dbReference type="ChEBI" id="CHEBI:30616"/>
        <dbReference type="ChEBI" id="CHEBI:83421"/>
        <dbReference type="ChEBI" id="CHEBI:456216"/>
        <dbReference type="EC" id="2.7.11.1"/>
    </reaction>
</comment>
<dbReference type="InterPro" id="IPR017441">
    <property type="entry name" value="Protein_kinase_ATP_BS"/>
</dbReference>
<dbReference type="Proteomes" id="UP000002498">
    <property type="component" value="Unassembled WGS sequence"/>
</dbReference>
<dbReference type="OrthoDB" id="5979581at2759"/>
<keyword evidence="4 9" id="KW-0547">Nucleotide-binding</keyword>
<dbReference type="Gene3D" id="1.10.510.10">
    <property type="entry name" value="Transferase(Phosphotransferase) domain 1"/>
    <property type="match status" value="1"/>
</dbReference>